<sequence>MKSFSIKNRNLSLSRRELIQLKNCEQSYIRRRTIFNLTHPLCGASWIQNGNKGGI</sequence>
<dbReference type="AlphaFoldDB" id="A0A9P0PC30"/>
<gene>
    <name evidence="1" type="ORF">ACAOBT_LOCUS13501</name>
</gene>
<protein>
    <submittedName>
        <fullName evidence="1">Uncharacterized protein</fullName>
    </submittedName>
</protein>
<proteinExistence type="predicted"/>
<organism evidence="1 2">
    <name type="scientific">Acanthoscelides obtectus</name>
    <name type="common">Bean weevil</name>
    <name type="synonym">Bruchus obtectus</name>
    <dbReference type="NCBI Taxonomy" id="200917"/>
    <lineage>
        <taxon>Eukaryota</taxon>
        <taxon>Metazoa</taxon>
        <taxon>Ecdysozoa</taxon>
        <taxon>Arthropoda</taxon>
        <taxon>Hexapoda</taxon>
        <taxon>Insecta</taxon>
        <taxon>Pterygota</taxon>
        <taxon>Neoptera</taxon>
        <taxon>Endopterygota</taxon>
        <taxon>Coleoptera</taxon>
        <taxon>Polyphaga</taxon>
        <taxon>Cucujiformia</taxon>
        <taxon>Chrysomeloidea</taxon>
        <taxon>Chrysomelidae</taxon>
        <taxon>Bruchinae</taxon>
        <taxon>Bruchini</taxon>
        <taxon>Acanthoscelides</taxon>
    </lineage>
</organism>
<reference evidence="1" key="1">
    <citation type="submission" date="2022-03" db="EMBL/GenBank/DDBJ databases">
        <authorList>
            <person name="Sayadi A."/>
        </authorList>
    </citation>
    <scope>NUCLEOTIDE SEQUENCE</scope>
</reference>
<keyword evidence="2" id="KW-1185">Reference proteome</keyword>
<dbReference type="EMBL" id="CAKOFQ010006881">
    <property type="protein sequence ID" value="CAH1979553.1"/>
    <property type="molecule type" value="Genomic_DNA"/>
</dbReference>
<comment type="caution">
    <text evidence="1">The sequence shown here is derived from an EMBL/GenBank/DDBJ whole genome shotgun (WGS) entry which is preliminary data.</text>
</comment>
<name>A0A9P0PC30_ACAOB</name>
<evidence type="ECO:0000313" key="2">
    <source>
        <dbReference type="Proteomes" id="UP001152888"/>
    </source>
</evidence>
<dbReference type="Proteomes" id="UP001152888">
    <property type="component" value="Unassembled WGS sequence"/>
</dbReference>
<evidence type="ECO:0000313" key="1">
    <source>
        <dbReference type="EMBL" id="CAH1979553.1"/>
    </source>
</evidence>
<accession>A0A9P0PC30</accession>